<dbReference type="InterPro" id="IPR011051">
    <property type="entry name" value="RmlC_Cupin_sf"/>
</dbReference>
<dbReference type="CDD" id="cd00093">
    <property type="entry name" value="HTH_XRE"/>
    <property type="match status" value="1"/>
</dbReference>
<reference evidence="5" key="1">
    <citation type="submission" date="2017-02" db="EMBL/GenBank/DDBJ databases">
        <authorList>
            <person name="Varghese N."/>
            <person name="Submissions S."/>
        </authorList>
    </citation>
    <scope>NUCLEOTIDE SEQUENCE [LARGE SCALE GENOMIC DNA]</scope>
    <source>
        <strain evidence="5">VKM Ac-2052</strain>
    </source>
</reference>
<evidence type="ECO:0000256" key="1">
    <source>
        <dbReference type="ARBA" id="ARBA00023125"/>
    </source>
</evidence>
<accession>A0A1T4XWX0</accession>
<dbReference type="GO" id="GO:0005829">
    <property type="term" value="C:cytosol"/>
    <property type="evidence" value="ECO:0007669"/>
    <property type="project" value="TreeGrafter"/>
</dbReference>
<dbReference type="GO" id="GO:0003700">
    <property type="term" value="F:DNA-binding transcription factor activity"/>
    <property type="evidence" value="ECO:0007669"/>
    <property type="project" value="TreeGrafter"/>
</dbReference>
<dbReference type="Pfam" id="PF07883">
    <property type="entry name" value="Cupin_2"/>
    <property type="match status" value="1"/>
</dbReference>
<proteinExistence type="predicted"/>
<organism evidence="4 5">
    <name type="scientific">Agreia bicolorata</name>
    <dbReference type="NCBI Taxonomy" id="110935"/>
    <lineage>
        <taxon>Bacteria</taxon>
        <taxon>Bacillati</taxon>
        <taxon>Actinomycetota</taxon>
        <taxon>Actinomycetes</taxon>
        <taxon>Micrococcales</taxon>
        <taxon>Microbacteriaceae</taxon>
        <taxon>Agreia</taxon>
    </lineage>
</organism>
<dbReference type="InterPro" id="IPR001387">
    <property type="entry name" value="Cro/C1-type_HTH"/>
</dbReference>
<feature type="domain" description="HTH cro/C1-type" evidence="3">
    <location>
        <begin position="27"/>
        <end position="81"/>
    </location>
</feature>
<evidence type="ECO:0000259" key="3">
    <source>
        <dbReference type="PROSITE" id="PS50943"/>
    </source>
</evidence>
<sequence length="202" mass="21840">MSERLSEDSLSTTDARPSVAEGIGSEVRAARVLLGISMRDLAARIGTSQPFVSNIENGRIFPSLRTLGRLAEALEVPVARLLPSTDRVERVAASKIRRARSRNEGPVRPLLTTGELRGVRIELAPGDVERRPVVHEGEEFLVLLEGVLVLLREGLAPLRMEGGDTLWLDGTVPHRFACPDDSPVPGSAFIALVGRDALEAHS</sequence>
<dbReference type="Gene3D" id="1.10.260.40">
    <property type="entry name" value="lambda repressor-like DNA-binding domains"/>
    <property type="match status" value="1"/>
</dbReference>
<dbReference type="SUPFAM" id="SSF51182">
    <property type="entry name" value="RmlC-like cupins"/>
    <property type="match status" value="1"/>
</dbReference>
<dbReference type="InterPro" id="IPR050807">
    <property type="entry name" value="TransReg_Diox_bact_type"/>
</dbReference>
<keyword evidence="1" id="KW-0238">DNA-binding</keyword>
<feature type="region of interest" description="Disordered" evidence="2">
    <location>
        <begin position="1"/>
        <end position="20"/>
    </location>
</feature>
<dbReference type="EMBL" id="FUYG01000004">
    <property type="protein sequence ID" value="SKA94020.1"/>
    <property type="molecule type" value="Genomic_DNA"/>
</dbReference>
<dbReference type="PANTHER" id="PTHR46797:SF1">
    <property type="entry name" value="METHYLPHOSPHONATE SYNTHASE"/>
    <property type="match status" value="1"/>
</dbReference>
<name>A0A1T4XWX0_9MICO</name>
<evidence type="ECO:0000313" key="4">
    <source>
        <dbReference type="EMBL" id="SKA94020.1"/>
    </source>
</evidence>
<dbReference type="PROSITE" id="PS50943">
    <property type="entry name" value="HTH_CROC1"/>
    <property type="match status" value="1"/>
</dbReference>
<dbReference type="Pfam" id="PF01381">
    <property type="entry name" value="HTH_3"/>
    <property type="match status" value="1"/>
</dbReference>
<evidence type="ECO:0000256" key="2">
    <source>
        <dbReference type="SAM" id="MobiDB-lite"/>
    </source>
</evidence>
<dbReference type="InterPro" id="IPR013096">
    <property type="entry name" value="Cupin_2"/>
</dbReference>
<dbReference type="PANTHER" id="PTHR46797">
    <property type="entry name" value="HTH-TYPE TRANSCRIPTIONAL REGULATOR"/>
    <property type="match status" value="1"/>
</dbReference>
<evidence type="ECO:0000313" key="5">
    <source>
        <dbReference type="Proteomes" id="UP000189735"/>
    </source>
</evidence>
<dbReference type="AlphaFoldDB" id="A0A1T4XWX0"/>
<dbReference type="RefSeq" id="WP_078714175.1">
    <property type="nucleotide sequence ID" value="NZ_FUYG01000004.1"/>
</dbReference>
<protein>
    <submittedName>
        <fullName evidence="4">Transcriptional regulator, XRE family with cupin sensor</fullName>
    </submittedName>
</protein>
<dbReference type="InterPro" id="IPR010982">
    <property type="entry name" value="Lambda_DNA-bd_dom_sf"/>
</dbReference>
<dbReference type="Gene3D" id="2.60.120.10">
    <property type="entry name" value="Jelly Rolls"/>
    <property type="match status" value="1"/>
</dbReference>
<dbReference type="GO" id="GO:0003677">
    <property type="term" value="F:DNA binding"/>
    <property type="evidence" value="ECO:0007669"/>
    <property type="project" value="UniProtKB-KW"/>
</dbReference>
<dbReference type="SMART" id="SM00530">
    <property type="entry name" value="HTH_XRE"/>
    <property type="match status" value="1"/>
</dbReference>
<gene>
    <name evidence="4" type="ORF">SAMN06295879_1877</name>
</gene>
<dbReference type="SUPFAM" id="SSF47413">
    <property type="entry name" value="lambda repressor-like DNA-binding domains"/>
    <property type="match status" value="1"/>
</dbReference>
<dbReference type="InterPro" id="IPR014710">
    <property type="entry name" value="RmlC-like_jellyroll"/>
</dbReference>
<dbReference type="Proteomes" id="UP000189735">
    <property type="component" value="Unassembled WGS sequence"/>
</dbReference>